<protein>
    <submittedName>
        <fullName evidence="1">Uncharacterized protein</fullName>
    </submittedName>
</protein>
<organism evidence="1 2">
    <name type="scientific">Xenorhabdus bovienii str. kraussei Becker Underwood</name>
    <dbReference type="NCBI Taxonomy" id="1398204"/>
    <lineage>
        <taxon>Bacteria</taxon>
        <taxon>Pseudomonadati</taxon>
        <taxon>Pseudomonadota</taxon>
        <taxon>Gammaproteobacteria</taxon>
        <taxon>Enterobacterales</taxon>
        <taxon>Morganellaceae</taxon>
        <taxon>Xenorhabdus</taxon>
    </lineage>
</organism>
<dbReference type="AlphaFoldDB" id="A0A077PX55"/>
<dbReference type="HOGENOM" id="CLU_3159459_0_0_6"/>
<dbReference type="EMBL" id="CBSZ010000356">
    <property type="protein sequence ID" value="CDH25753.1"/>
    <property type="molecule type" value="Genomic_DNA"/>
</dbReference>
<comment type="caution">
    <text evidence="1">The sequence shown here is derived from an EMBL/GenBank/DDBJ whole genome shotgun (WGS) entry which is preliminary data.</text>
</comment>
<evidence type="ECO:0000313" key="2">
    <source>
        <dbReference type="Proteomes" id="UP000028493"/>
    </source>
</evidence>
<gene>
    <name evidence="1" type="ORF">XBKB1_4190023</name>
</gene>
<reference evidence="1" key="1">
    <citation type="submission" date="2013-07" db="EMBL/GenBank/DDBJ databases">
        <title>Sub-species coevolution in mutualistic symbiosis.</title>
        <authorList>
            <person name="Murfin K."/>
            <person name="Klassen J."/>
            <person name="Lee M."/>
            <person name="Forst S."/>
            <person name="Stock P."/>
            <person name="Goodrich-Blair H."/>
        </authorList>
    </citation>
    <scope>NUCLEOTIDE SEQUENCE [LARGE SCALE GENOMIC DNA]</scope>
    <source>
        <strain evidence="1">Kraussei Becker Underwood</strain>
    </source>
</reference>
<dbReference type="Proteomes" id="UP000028493">
    <property type="component" value="Unassembled WGS sequence"/>
</dbReference>
<sequence length="51" mass="6376">MLKTPNMELNNSLLEKSFYILISRYYFTPYLYYIHFNYMEIVSDNPYYDMI</sequence>
<evidence type="ECO:0000313" key="1">
    <source>
        <dbReference type="EMBL" id="CDH25753.1"/>
    </source>
</evidence>
<accession>A0A077PX55</accession>
<name>A0A077PX55_XENBV</name>
<proteinExistence type="predicted"/>